<organism evidence="2 3">
    <name type="scientific">Paenibacillus bovis</name>
    <dbReference type="NCBI Taxonomy" id="1616788"/>
    <lineage>
        <taxon>Bacteria</taxon>
        <taxon>Bacillati</taxon>
        <taxon>Bacillota</taxon>
        <taxon>Bacilli</taxon>
        <taxon>Bacillales</taxon>
        <taxon>Paenibacillaceae</taxon>
        <taxon>Paenibacillus</taxon>
    </lineage>
</organism>
<dbReference type="GO" id="GO:0016747">
    <property type="term" value="F:acyltransferase activity, transferring groups other than amino-acyl groups"/>
    <property type="evidence" value="ECO:0007669"/>
    <property type="project" value="InterPro"/>
</dbReference>
<dbReference type="Pfam" id="PF13673">
    <property type="entry name" value="Acetyltransf_10"/>
    <property type="match status" value="1"/>
</dbReference>
<gene>
    <name evidence="2" type="ORF">AR543_07235</name>
</gene>
<name>A0A172ZMB1_9BACL</name>
<accession>A0A172ZMB1</accession>
<dbReference type="InterPro" id="IPR000182">
    <property type="entry name" value="GNAT_dom"/>
</dbReference>
<feature type="domain" description="N-acetyltransferase" evidence="1">
    <location>
        <begin position="1"/>
        <end position="117"/>
    </location>
</feature>
<dbReference type="SUPFAM" id="SSF55729">
    <property type="entry name" value="Acyl-CoA N-acyltransferases (Nat)"/>
    <property type="match status" value="1"/>
</dbReference>
<proteinExistence type="predicted"/>
<dbReference type="Gene3D" id="3.40.630.30">
    <property type="match status" value="1"/>
</dbReference>
<keyword evidence="2" id="KW-0808">Transferase</keyword>
<evidence type="ECO:0000259" key="1">
    <source>
        <dbReference type="PROSITE" id="PS51186"/>
    </source>
</evidence>
<reference evidence="2 3" key="2">
    <citation type="journal article" date="2016" name="Int. J. Syst. Evol. Microbiol.">
        <title>Paenibacillus bovis sp. nov., isolated from raw yak (Bos grunniens) milk.</title>
        <authorList>
            <person name="Gao C."/>
            <person name="Han J."/>
            <person name="Liu Z."/>
            <person name="Xu X."/>
            <person name="Hang F."/>
            <person name="Wu Z."/>
        </authorList>
    </citation>
    <scope>NUCLEOTIDE SEQUENCE [LARGE SCALE GENOMIC DNA]</scope>
    <source>
        <strain evidence="2 3">BD3526</strain>
    </source>
</reference>
<protein>
    <submittedName>
        <fullName evidence="2">GNAT family acetyltransferase</fullName>
    </submittedName>
</protein>
<dbReference type="EMBL" id="CP013023">
    <property type="protein sequence ID" value="ANF98683.1"/>
    <property type="molecule type" value="Genomic_DNA"/>
</dbReference>
<reference evidence="3" key="1">
    <citation type="submission" date="2015-10" db="EMBL/GenBank/DDBJ databases">
        <title>Genome of Paenibacillus bovis sp. nov.</title>
        <authorList>
            <person name="Wu Z."/>
            <person name="Gao C."/>
            <person name="Liu Z."/>
            <person name="Zheng H."/>
        </authorList>
    </citation>
    <scope>NUCLEOTIDE SEQUENCE [LARGE SCALE GENOMIC DNA]</scope>
    <source>
        <strain evidence="3">BD3526</strain>
    </source>
</reference>
<evidence type="ECO:0000313" key="3">
    <source>
        <dbReference type="Proteomes" id="UP000078148"/>
    </source>
</evidence>
<keyword evidence="3" id="KW-1185">Reference proteome</keyword>
<dbReference type="Proteomes" id="UP000078148">
    <property type="component" value="Chromosome"/>
</dbReference>
<evidence type="ECO:0000313" key="2">
    <source>
        <dbReference type="EMBL" id="ANF98683.1"/>
    </source>
</evidence>
<dbReference type="AlphaFoldDB" id="A0A172ZMB1"/>
<dbReference type="PROSITE" id="PS51186">
    <property type="entry name" value="GNAT"/>
    <property type="match status" value="1"/>
</dbReference>
<dbReference type="KEGG" id="pbv:AR543_07235"/>
<sequence>MWPDRELDYIKLKDDEMGQHYGLFVSDQLVSVISLFIENNEAQFRKFATLAGQQGQGYGSQLLSYTIQQAKQAGVQRIYCNARTEKTGFYSKFGLLPTGDSFVRGGKSYVIMERVYAASSSTSHHDSSSEA</sequence>
<dbReference type="InterPro" id="IPR016181">
    <property type="entry name" value="Acyl_CoA_acyltransferase"/>
</dbReference>
<dbReference type="STRING" id="1616788.AR543_07235"/>
<dbReference type="OrthoDB" id="1178186at2"/>